<name>A0AAV1FFT7_XYRNO</name>
<evidence type="ECO:0000256" key="1">
    <source>
        <dbReference type="SAM" id="Coils"/>
    </source>
</evidence>
<dbReference type="Proteomes" id="UP001178508">
    <property type="component" value="Chromosome 7"/>
</dbReference>
<proteinExistence type="predicted"/>
<sequence length="174" mass="20743">MIQAHVERLALRETEVHQLQEELNLKNNLLKRAQIREQDTKQAHEDCIDLLPQKESRLSRIKEELRLKDELVQKAAEKEQETNKAFEDQLAHKNSEVCRLKDELKAMGEVQDRAVKKRQERTRAHIATLDLLTKKDLELQRNEENWRRKYDELQKCLQDQTDNLQLLQKSAQEE</sequence>
<keyword evidence="1" id="KW-0175">Coiled coil</keyword>
<evidence type="ECO:0000313" key="3">
    <source>
        <dbReference type="Proteomes" id="UP001178508"/>
    </source>
</evidence>
<feature type="coiled-coil region" evidence="1">
    <location>
        <begin position="2"/>
        <end position="96"/>
    </location>
</feature>
<dbReference type="EMBL" id="OY660870">
    <property type="protein sequence ID" value="CAJ1059869.1"/>
    <property type="molecule type" value="Genomic_DNA"/>
</dbReference>
<dbReference type="AlphaFoldDB" id="A0AAV1FFT7"/>
<organism evidence="2 3">
    <name type="scientific">Xyrichtys novacula</name>
    <name type="common">Pearly razorfish</name>
    <name type="synonym">Hemipteronotus novacula</name>
    <dbReference type="NCBI Taxonomy" id="13765"/>
    <lineage>
        <taxon>Eukaryota</taxon>
        <taxon>Metazoa</taxon>
        <taxon>Chordata</taxon>
        <taxon>Craniata</taxon>
        <taxon>Vertebrata</taxon>
        <taxon>Euteleostomi</taxon>
        <taxon>Actinopterygii</taxon>
        <taxon>Neopterygii</taxon>
        <taxon>Teleostei</taxon>
        <taxon>Neoteleostei</taxon>
        <taxon>Acanthomorphata</taxon>
        <taxon>Eupercaria</taxon>
        <taxon>Labriformes</taxon>
        <taxon>Labridae</taxon>
        <taxon>Xyrichtys</taxon>
    </lineage>
</organism>
<accession>A0AAV1FFT7</accession>
<feature type="coiled-coil region" evidence="1">
    <location>
        <begin position="143"/>
        <end position="170"/>
    </location>
</feature>
<evidence type="ECO:0000313" key="2">
    <source>
        <dbReference type="EMBL" id="CAJ1059869.1"/>
    </source>
</evidence>
<gene>
    <name evidence="2" type="ORF">XNOV1_A003525</name>
</gene>
<protein>
    <submittedName>
        <fullName evidence="2">Uncharacterized protein</fullName>
    </submittedName>
</protein>
<reference evidence="2" key="1">
    <citation type="submission" date="2023-08" db="EMBL/GenBank/DDBJ databases">
        <authorList>
            <person name="Alioto T."/>
            <person name="Alioto T."/>
            <person name="Gomez Garrido J."/>
        </authorList>
    </citation>
    <scope>NUCLEOTIDE SEQUENCE</scope>
</reference>
<keyword evidence="3" id="KW-1185">Reference proteome</keyword>